<accession>A0ABW4FYC5</accession>
<dbReference type="Pfam" id="PF00296">
    <property type="entry name" value="Bac_luciferase"/>
    <property type="match status" value="1"/>
</dbReference>
<feature type="domain" description="Luciferase-like" evidence="3">
    <location>
        <begin position="11"/>
        <end position="308"/>
    </location>
</feature>
<name>A0ABW4FYC5_9ACTN</name>
<evidence type="ECO:0000256" key="2">
    <source>
        <dbReference type="ARBA" id="ARBA00023033"/>
    </source>
</evidence>
<dbReference type="PANTHER" id="PTHR30137:SF8">
    <property type="entry name" value="BLR5498 PROTEIN"/>
    <property type="match status" value="1"/>
</dbReference>
<dbReference type="PANTHER" id="PTHR30137">
    <property type="entry name" value="LUCIFERASE-LIKE MONOOXYGENASE"/>
    <property type="match status" value="1"/>
</dbReference>
<keyword evidence="5" id="KW-1185">Reference proteome</keyword>
<dbReference type="RefSeq" id="WP_219536841.1">
    <property type="nucleotide sequence ID" value="NZ_JAHKRM010000032.1"/>
</dbReference>
<protein>
    <submittedName>
        <fullName evidence="4">MupA/Atu3671 family FMN-dependent luciferase-like monooxygenase</fullName>
    </submittedName>
</protein>
<dbReference type="InterPro" id="IPR024011">
    <property type="entry name" value="Biosynth_lucif-like_mOase_dom"/>
</dbReference>
<comment type="caution">
    <text evidence="4">The sequence shown here is derived from an EMBL/GenBank/DDBJ whole genome shotgun (WGS) entry which is preliminary data.</text>
</comment>
<evidence type="ECO:0000256" key="1">
    <source>
        <dbReference type="ARBA" id="ARBA00023002"/>
    </source>
</evidence>
<dbReference type="Proteomes" id="UP001597097">
    <property type="component" value="Unassembled WGS sequence"/>
</dbReference>
<sequence>MKISLSYFAATEREKAGSAYQVLLDSARLADEAGLEAVWLPERHFAEFGAPYPNPSVVGAAVAAITRRIGVRAGSVVLPLHHPARVAEEWAVVDQLSGGRAGISFASGWHAQDFVLSRFDMNDRRRVMAEGIDAVRALWRGEWRPFTDASGQEFEVRTMPQPVQPELPTWITTGGSPETFELAGTLGAGVLTHLLGQAPGDLARNIANYRKTWTGPGRGHITLMLHTHILDGSKASAERARVELARYLGVSMDLIQANAADAQGSATLRSMSEADREAVVRQGVARFGQLGLVCTAHELPERLATVSSWDVDEVACLIDFGFDHESIMRSLDDLLTTLA</sequence>
<evidence type="ECO:0000313" key="4">
    <source>
        <dbReference type="EMBL" id="MFD1535418.1"/>
    </source>
</evidence>
<gene>
    <name evidence="4" type="ORF">ACFSJ0_00150</name>
</gene>
<keyword evidence="1" id="KW-0560">Oxidoreductase</keyword>
<evidence type="ECO:0000259" key="3">
    <source>
        <dbReference type="Pfam" id="PF00296"/>
    </source>
</evidence>
<proteinExistence type="predicted"/>
<evidence type="ECO:0000313" key="5">
    <source>
        <dbReference type="Proteomes" id="UP001597097"/>
    </source>
</evidence>
<reference evidence="5" key="1">
    <citation type="journal article" date="2019" name="Int. J. Syst. Evol. Microbiol.">
        <title>The Global Catalogue of Microorganisms (GCM) 10K type strain sequencing project: providing services to taxonomists for standard genome sequencing and annotation.</title>
        <authorList>
            <consortium name="The Broad Institute Genomics Platform"/>
            <consortium name="The Broad Institute Genome Sequencing Center for Infectious Disease"/>
            <person name="Wu L."/>
            <person name="Ma J."/>
        </authorList>
    </citation>
    <scope>NUCLEOTIDE SEQUENCE [LARGE SCALE GENOMIC DNA]</scope>
    <source>
        <strain evidence="5">CGMCC 1.15399</strain>
    </source>
</reference>
<dbReference type="InterPro" id="IPR011251">
    <property type="entry name" value="Luciferase-like_dom"/>
</dbReference>
<dbReference type="EMBL" id="JBHUCM010000001">
    <property type="protein sequence ID" value="MFD1535418.1"/>
    <property type="molecule type" value="Genomic_DNA"/>
</dbReference>
<dbReference type="InterPro" id="IPR050766">
    <property type="entry name" value="Bact_Lucif_Oxidored"/>
</dbReference>
<dbReference type="NCBIfam" id="TIGR04020">
    <property type="entry name" value="seco_metab_LLM"/>
    <property type="match status" value="1"/>
</dbReference>
<organism evidence="4 5">
    <name type="scientific">Nonomuraea guangzhouensis</name>
    <dbReference type="NCBI Taxonomy" id="1291555"/>
    <lineage>
        <taxon>Bacteria</taxon>
        <taxon>Bacillati</taxon>
        <taxon>Actinomycetota</taxon>
        <taxon>Actinomycetes</taxon>
        <taxon>Streptosporangiales</taxon>
        <taxon>Streptosporangiaceae</taxon>
        <taxon>Nonomuraea</taxon>
    </lineage>
</organism>
<keyword evidence="2" id="KW-0503">Monooxygenase</keyword>